<accession>A0A4R6S963</accession>
<dbReference type="OrthoDB" id="3180855at2"/>
<dbReference type="GO" id="GO:0005829">
    <property type="term" value="C:cytosol"/>
    <property type="evidence" value="ECO:0007669"/>
    <property type="project" value="TreeGrafter"/>
</dbReference>
<dbReference type="Gene3D" id="3.30.1240.10">
    <property type="match status" value="1"/>
</dbReference>
<keyword evidence="2" id="KW-1185">Reference proteome</keyword>
<protein>
    <submittedName>
        <fullName evidence="1">Hydroxymethylpyrimidine pyrophosphatase-like HAD family hydrolase</fullName>
    </submittedName>
</protein>
<dbReference type="InterPro" id="IPR023214">
    <property type="entry name" value="HAD_sf"/>
</dbReference>
<dbReference type="PANTHER" id="PTHR10000:SF8">
    <property type="entry name" value="HAD SUPERFAMILY HYDROLASE-LIKE, TYPE 3"/>
    <property type="match status" value="1"/>
</dbReference>
<dbReference type="InterPro" id="IPR036412">
    <property type="entry name" value="HAD-like_sf"/>
</dbReference>
<sequence>MTTPSLSPVATADRHLIALDLDGTVLSHGFGEGAGDDPEGGRIDPDLGVAVRALHEAGHEVIVSTGRSVDATLPIVERLKIRPEWVIAANGAVTLKRDALAPRAYRREMVESFDPSDALRKIRTQLVTARFAVELADGGFLYTEDIPTGTLPSQQRRVPFEELLGVQASRVVVVSPDHRLEEFLGAVDSLGLTHVSYAVGTTSWLDIAPDGVTKASALEVVRERLNIDRSRVFAAGDGRNDIDMLRWAAHRGDAVAMGQAEPDVQAVASRVTLSIEENGLLVALRERFPELG</sequence>
<name>A0A4R6S963_9MICO</name>
<keyword evidence="1" id="KW-0378">Hydrolase</keyword>
<proteinExistence type="predicted"/>
<dbReference type="GO" id="GO:0000287">
    <property type="term" value="F:magnesium ion binding"/>
    <property type="evidence" value="ECO:0007669"/>
    <property type="project" value="TreeGrafter"/>
</dbReference>
<organism evidence="1 2">
    <name type="scientific">Leucobacter luti</name>
    <dbReference type="NCBI Taxonomy" id="340320"/>
    <lineage>
        <taxon>Bacteria</taxon>
        <taxon>Bacillati</taxon>
        <taxon>Actinomycetota</taxon>
        <taxon>Actinomycetes</taxon>
        <taxon>Micrococcales</taxon>
        <taxon>Microbacteriaceae</taxon>
        <taxon>Leucobacter</taxon>
    </lineage>
</organism>
<reference evidence="1 2" key="1">
    <citation type="submission" date="2019-03" db="EMBL/GenBank/DDBJ databases">
        <title>Genomic analyses of the natural microbiome of Caenorhabditis elegans.</title>
        <authorList>
            <person name="Samuel B."/>
        </authorList>
    </citation>
    <scope>NUCLEOTIDE SEQUENCE [LARGE SCALE GENOMIC DNA]</scope>
    <source>
        <strain evidence="1 2">JUb18</strain>
    </source>
</reference>
<dbReference type="AlphaFoldDB" id="A0A4R6S963"/>
<comment type="caution">
    <text evidence="1">The sequence shown here is derived from an EMBL/GenBank/DDBJ whole genome shotgun (WGS) entry which is preliminary data.</text>
</comment>
<dbReference type="PROSITE" id="PS01228">
    <property type="entry name" value="COF_1"/>
    <property type="match status" value="1"/>
</dbReference>
<dbReference type="PANTHER" id="PTHR10000">
    <property type="entry name" value="PHOSPHOSERINE PHOSPHATASE"/>
    <property type="match status" value="1"/>
</dbReference>
<evidence type="ECO:0000313" key="2">
    <source>
        <dbReference type="Proteomes" id="UP000295601"/>
    </source>
</evidence>
<dbReference type="EMBL" id="SNYA01000001">
    <property type="protein sequence ID" value="TDP95446.1"/>
    <property type="molecule type" value="Genomic_DNA"/>
</dbReference>
<evidence type="ECO:0000313" key="1">
    <source>
        <dbReference type="EMBL" id="TDP95446.1"/>
    </source>
</evidence>
<dbReference type="SUPFAM" id="SSF56784">
    <property type="entry name" value="HAD-like"/>
    <property type="match status" value="1"/>
</dbReference>
<dbReference type="Pfam" id="PF08282">
    <property type="entry name" value="Hydrolase_3"/>
    <property type="match status" value="1"/>
</dbReference>
<dbReference type="GO" id="GO:0016791">
    <property type="term" value="F:phosphatase activity"/>
    <property type="evidence" value="ECO:0007669"/>
    <property type="project" value="TreeGrafter"/>
</dbReference>
<dbReference type="RefSeq" id="WP_133615433.1">
    <property type="nucleotide sequence ID" value="NZ_SNYA01000001.1"/>
</dbReference>
<dbReference type="Gene3D" id="3.40.50.1000">
    <property type="entry name" value="HAD superfamily/HAD-like"/>
    <property type="match status" value="1"/>
</dbReference>
<gene>
    <name evidence="1" type="ORF">EDF62_0130</name>
</gene>
<dbReference type="Proteomes" id="UP000295601">
    <property type="component" value="Unassembled WGS sequence"/>
</dbReference>